<dbReference type="Pfam" id="PF00018">
    <property type="entry name" value="SH3_1"/>
    <property type="match status" value="1"/>
</dbReference>
<comment type="subcellular location">
    <subcellularLocation>
        <location evidence="2">Cytoplasm</location>
    </subcellularLocation>
    <subcellularLocation>
        <location evidence="1">Nucleus</location>
    </subcellularLocation>
</comment>
<dbReference type="CDD" id="cd02440">
    <property type="entry name" value="AdoMet_MTases"/>
    <property type="match status" value="1"/>
</dbReference>
<dbReference type="Gene3D" id="2.30.30.40">
    <property type="entry name" value="SH3 Domains"/>
    <property type="match status" value="1"/>
</dbReference>
<protein>
    <recommendedName>
        <fullName evidence="4">Protein arginine N-methyltransferase 2</fullName>
        <ecNumber evidence="3">2.1.1.319</ecNumber>
    </recommendedName>
    <alternativeName>
        <fullName evidence="12">Histone-arginine N-methyltransferase PRMT2</fullName>
    </alternativeName>
</protein>
<dbReference type="FunFam" id="2.70.160.11:FF:000007">
    <property type="entry name" value="Protein arginine N-methyltransferase 2"/>
    <property type="match status" value="1"/>
</dbReference>
<evidence type="ECO:0000259" key="15">
    <source>
        <dbReference type="PROSITE" id="PS50002"/>
    </source>
</evidence>
<reference evidence="16" key="1">
    <citation type="submission" date="2025-08" db="UniProtKB">
        <authorList>
            <consortium name="Ensembl"/>
        </authorList>
    </citation>
    <scope>IDENTIFICATION</scope>
</reference>
<evidence type="ECO:0000256" key="14">
    <source>
        <dbReference type="PROSITE-ProRule" id="PRU01015"/>
    </source>
</evidence>
<keyword evidence="7 14" id="KW-0489">Methyltransferase</keyword>
<keyword evidence="5 13" id="KW-0728">SH3 domain</keyword>
<evidence type="ECO:0000256" key="6">
    <source>
        <dbReference type="ARBA" id="ARBA00022490"/>
    </source>
</evidence>
<dbReference type="PROSITE" id="PS50002">
    <property type="entry name" value="SH3"/>
    <property type="match status" value="1"/>
</dbReference>
<dbReference type="GO" id="GO:0005737">
    <property type="term" value="C:cytoplasm"/>
    <property type="evidence" value="ECO:0007669"/>
    <property type="project" value="UniProtKB-SubCell"/>
</dbReference>
<dbReference type="PROSITE" id="PS51678">
    <property type="entry name" value="SAM_MT_PRMT"/>
    <property type="match status" value="1"/>
</dbReference>
<dbReference type="FunFam" id="3.40.50.150:FF:000016">
    <property type="entry name" value="Protein arginine N-methyltransferase 6"/>
    <property type="match status" value="1"/>
</dbReference>
<dbReference type="InterPro" id="IPR055135">
    <property type="entry name" value="PRMT_dom"/>
</dbReference>
<dbReference type="InterPro" id="IPR041698">
    <property type="entry name" value="Methyltransf_25"/>
</dbReference>
<evidence type="ECO:0000256" key="8">
    <source>
        <dbReference type="ARBA" id="ARBA00022679"/>
    </source>
</evidence>
<comment type="catalytic activity">
    <reaction evidence="11">
        <text>L-arginyl-[protein] + 2 S-adenosyl-L-methionine = N(omega),N(omega)-dimethyl-L-arginyl-[protein] + 2 S-adenosyl-L-homocysteine + 2 H(+)</text>
        <dbReference type="Rhea" id="RHEA:48096"/>
        <dbReference type="Rhea" id="RHEA-COMP:10532"/>
        <dbReference type="Rhea" id="RHEA-COMP:11991"/>
        <dbReference type="ChEBI" id="CHEBI:15378"/>
        <dbReference type="ChEBI" id="CHEBI:29965"/>
        <dbReference type="ChEBI" id="CHEBI:57856"/>
        <dbReference type="ChEBI" id="CHEBI:59789"/>
        <dbReference type="ChEBI" id="CHEBI:61897"/>
        <dbReference type="EC" id="2.1.1.319"/>
    </reaction>
</comment>
<dbReference type="InterPro" id="IPR025799">
    <property type="entry name" value="Arg_MeTrfase"/>
</dbReference>
<evidence type="ECO:0000256" key="7">
    <source>
        <dbReference type="ARBA" id="ARBA00022603"/>
    </source>
</evidence>
<evidence type="ECO:0000256" key="11">
    <source>
        <dbReference type="ARBA" id="ARBA00049086"/>
    </source>
</evidence>
<evidence type="ECO:0000256" key="9">
    <source>
        <dbReference type="ARBA" id="ARBA00022691"/>
    </source>
</evidence>
<keyword evidence="6" id="KW-0963">Cytoplasm</keyword>
<keyword evidence="8 14" id="KW-0808">Transferase</keyword>
<evidence type="ECO:0000256" key="13">
    <source>
        <dbReference type="PROSITE-ProRule" id="PRU00192"/>
    </source>
</evidence>
<dbReference type="GO" id="GO:0032259">
    <property type="term" value="P:methylation"/>
    <property type="evidence" value="ECO:0007669"/>
    <property type="project" value="UniProtKB-KW"/>
</dbReference>
<dbReference type="Proteomes" id="UP000694700">
    <property type="component" value="Unplaced"/>
</dbReference>
<dbReference type="InterPro" id="IPR029063">
    <property type="entry name" value="SAM-dependent_MTases_sf"/>
</dbReference>
<evidence type="ECO:0000256" key="3">
    <source>
        <dbReference type="ARBA" id="ARBA00011925"/>
    </source>
</evidence>
<dbReference type="SUPFAM" id="SSF50044">
    <property type="entry name" value="SH3-domain"/>
    <property type="match status" value="1"/>
</dbReference>
<dbReference type="Gene3D" id="3.40.50.150">
    <property type="entry name" value="Vaccinia Virus protein VP39"/>
    <property type="match status" value="1"/>
</dbReference>
<dbReference type="GO" id="GO:0042054">
    <property type="term" value="F:histone methyltransferase activity"/>
    <property type="evidence" value="ECO:0007669"/>
    <property type="project" value="TreeGrafter"/>
</dbReference>
<feature type="domain" description="SH3" evidence="15">
    <location>
        <begin position="10"/>
        <end position="69"/>
    </location>
</feature>
<dbReference type="GO" id="GO:0035242">
    <property type="term" value="F:protein-arginine omega-N asymmetric methyltransferase activity"/>
    <property type="evidence" value="ECO:0007669"/>
    <property type="project" value="UniProtKB-EC"/>
</dbReference>
<dbReference type="InterPro" id="IPR001452">
    <property type="entry name" value="SH3_domain"/>
</dbReference>
<name>A0A8C1TYP3_CYPCA</name>
<evidence type="ECO:0000256" key="2">
    <source>
        <dbReference type="ARBA" id="ARBA00004496"/>
    </source>
</evidence>
<evidence type="ECO:0000313" key="17">
    <source>
        <dbReference type="Proteomes" id="UP000694700"/>
    </source>
</evidence>
<sequence length="569" mass="64454">MLENENSESHEAKEYVGLADFVAEGDEQLSFSVGDKLKVHDMSSDVWWWAELQGHFGYVPSSFLHQTAEGEEDAWQDDEYFGNYGTLRLHLEMLSDKPRTETYRQVILSNSAALRGKVVMDLGCGTGVISLFCARLAQPATVYAVEASSMAKHTEELVRQNGCEGVVTVFQDRAENLTLPGKVDVLVSEWMGNCLLFEYMVESVLLARDRWLKEGGMMWPSSACLTVVPCQAFSDYRQKMEFWEKPYGLDFSYLQSLAQKEFLSKPTFSHHLLPEDCLSTPADVITLDMVTIQVSDLERLNGGFSFNVEKSGIFHGFTVWFSAHFQSLEEDGPSLELNTGPFSEITHWKQTLFMLDAPVTVEEGDIIVGSICLQRNPVWRRHLSITFSWNINNTDDKKIVVWSPGVCSCLSCLLYLLWISRRCFLLPVCSCGLSFWNSSFITSTTLTSRTPLTTDHHSPRTPSPIKVPVLPSLLLLICLVISCTSDFIWREALLKEIINLQLHPVVFSVTPRFLTYDEELTEQPSSLRQCSRLLHAKFLGPIINTSVFSKFSSKKLLVIQFFYIDYAFS</sequence>
<dbReference type="GO" id="GO:0005634">
    <property type="term" value="C:nucleus"/>
    <property type="evidence" value="ECO:0007669"/>
    <property type="project" value="UniProtKB-SubCell"/>
</dbReference>
<accession>A0A8C1TYP3</accession>
<evidence type="ECO:0000256" key="4">
    <source>
        <dbReference type="ARBA" id="ARBA00018778"/>
    </source>
</evidence>
<dbReference type="Pfam" id="PF13649">
    <property type="entry name" value="Methyltransf_25"/>
    <property type="match status" value="1"/>
</dbReference>
<organism evidence="16 17">
    <name type="scientific">Cyprinus carpio</name>
    <name type="common">Common carp</name>
    <dbReference type="NCBI Taxonomy" id="7962"/>
    <lineage>
        <taxon>Eukaryota</taxon>
        <taxon>Metazoa</taxon>
        <taxon>Chordata</taxon>
        <taxon>Craniata</taxon>
        <taxon>Vertebrata</taxon>
        <taxon>Euteleostomi</taxon>
        <taxon>Actinopterygii</taxon>
        <taxon>Neopterygii</taxon>
        <taxon>Teleostei</taxon>
        <taxon>Ostariophysi</taxon>
        <taxon>Cypriniformes</taxon>
        <taxon>Cyprinidae</taxon>
        <taxon>Cyprininae</taxon>
        <taxon>Cyprinus</taxon>
    </lineage>
</organism>
<proteinExistence type="predicted"/>
<dbReference type="InterPro" id="IPR036028">
    <property type="entry name" value="SH3-like_dom_sf"/>
</dbReference>
<evidence type="ECO:0000256" key="12">
    <source>
        <dbReference type="ARBA" id="ARBA00082811"/>
    </source>
</evidence>
<dbReference type="SMART" id="SM00326">
    <property type="entry name" value="SH3"/>
    <property type="match status" value="1"/>
</dbReference>
<dbReference type="Gene3D" id="2.70.160.11">
    <property type="entry name" value="Hnrnp arginine n-methyltransferase1"/>
    <property type="match status" value="1"/>
</dbReference>
<evidence type="ECO:0000256" key="5">
    <source>
        <dbReference type="ARBA" id="ARBA00022443"/>
    </source>
</evidence>
<keyword evidence="10" id="KW-0539">Nucleus</keyword>
<keyword evidence="9 14" id="KW-0949">S-adenosyl-L-methionine</keyword>
<dbReference type="AlphaFoldDB" id="A0A8C1TYP3"/>
<dbReference type="EC" id="2.1.1.319" evidence="3"/>
<dbReference type="PANTHER" id="PTHR11006">
    <property type="entry name" value="PROTEIN ARGININE N-METHYLTRANSFERASE"/>
    <property type="match status" value="1"/>
</dbReference>
<evidence type="ECO:0000256" key="10">
    <source>
        <dbReference type="ARBA" id="ARBA00023242"/>
    </source>
</evidence>
<dbReference type="SUPFAM" id="SSF53335">
    <property type="entry name" value="S-adenosyl-L-methionine-dependent methyltransferases"/>
    <property type="match status" value="1"/>
</dbReference>
<dbReference type="Pfam" id="PF22528">
    <property type="entry name" value="PRMT_C"/>
    <property type="match status" value="1"/>
</dbReference>
<evidence type="ECO:0000313" key="16">
    <source>
        <dbReference type="Ensembl" id="ENSCCRP00015028806.1"/>
    </source>
</evidence>
<dbReference type="Ensembl" id="ENSCCRT00015029825.1">
    <property type="protein sequence ID" value="ENSCCRP00015028806.1"/>
    <property type="gene ID" value="ENSCCRG00015012151.1"/>
</dbReference>
<evidence type="ECO:0000256" key="1">
    <source>
        <dbReference type="ARBA" id="ARBA00004123"/>
    </source>
</evidence>
<dbReference type="PANTHER" id="PTHR11006:SF92">
    <property type="entry name" value="PROTEIN ARGININE N-METHYLTRANSFERASE 2"/>
    <property type="match status" value="1"/>
</dbReference>